<dbReference type="InterPro" id="IPR005828">
    <property type="entry name" value="MFS_sugar_transport-like"/>
</dbReference>
<keyword evidence="3" id="KW-0813">Transport</keyword>
<dbReference type="PANTHER" id="PTHR48022">
    <property type="entry name" value="PLASTIDIC GLUCOSE TRANSPORTER 4"/>
    <property type="match status" value="1"/>
</dbReference>
<organism evidence="9 10">
    <name type="scientific">Rhizopogon vinicolor AM-OR11-026</name>
    <dbReference type="NCBI Taxonomy" id="1314800"/>
    <lineage>
        <taxon>Eukaryota</taxon>
        <taxon>Fungi</taxon>
        <taxon>Dikarya</taxon>
        <taxon>Basidiomycota</taxon>
        <taxon>Agaricomycotina</taxon>
        <taxon>Agaricomycetes</taxon>
        <taxon>Agaricomycetidae</taxon>
        <taxon>Boletales</taxon>
        <taxon>Suillineae</taxon>
        <taxon>Rhizopogonaceae</taxon>
        <taxon>Rhizopogon</taxon>
    </lineage>
</organism>
<feature type="transmembrane region" description="Helical" evidence="7">
    <location>
        <begin position="46"/>
        <end position="69"/>
    </location>
</feature>
<dbReference type="InParanoid" id="A0A1B7MLZ4"/>
<evidence type="ECO:0000256" key="4">
    <source>
        <dbReference type="ARBA" id="ARBA00022692"/>
    </source>
</evidence>
<keyword evidence="10" id="KW-1185">Reference proteome</keyword>
<dbReference type="GO" id="GO:0005351">
    <property type="term" value="F:carbohydrate:proton symporter activity"/>
    <property type="evidence" value="ECO:0007669"/>
    <property type="project" value="TreeGrafter"/>
</dbReference>
<keyword evidence="5 7" id="KW-1133">Transmembrane helix</keyword>
<feature type="transmembrane region" description="Helical" evidence="7">
    <location>
        <begin position="90"/>
        <end position="107"/>
    </location>
</feature>
<dbReference type="InterPro" id="IPR020846">
    <property type="entry name" value="MFS_dom"/>
</dbReference>
<sequence>MYVLERFGRRRPLIIGAIWQSAWLFVFASVGTAVDSTPDNVIGKLMIVSACMFIWSFAMTWAPGVWILIGEILPTRTRAKQGSLSTAANWIWNFLLAFFTPFIIDSLDYRYGYVPAACNLMGAVVVYFFLYESSNLSLESMDKVGCLFFALVNRFKRC</sequence>
<reference evidence="9 10" key="1">
    <citation type="submission" date="2016-06" db="EMBL/GenBank/DDBJ databases">
        <title>Comparative genomics of the ectomycorrhizal sister species Rhizopogon vinicolor and Rhizopogon vesiculosus (Basidiomycota: Boletales) reveals a divergence of the mating type B locus.</title>
        <authorList>
            <consortium name="DOE Joint Genome Institute"/>
            <person name="Mujic A.B."/>
            <person name="Kuo A."/>
            <person name="Tritt A."/>
            <person name="Lipzen A."/>
            <person name="Chen C."/>
            <person name="Johnson J."/>
            <person name="Sharma A."/>
            <person name="Barry K."/>
            <person name="Grigoriev I.V."/>
            <person name="Spatafora J.W."/>
        </authorList>
    </citation>
    <scope>NUCLEOTIDE SEQUENCE [LARGE SCALE GENOMIC DNA]</scope>
    <source>
        <strain evidence="9 10">AM-OR11-026</strain>
    </source>
</reference>
<evidence type="ECO:0000256" key="3">
    <source>
        <dbReference type="ARBA" id="ARBA00022597"/>
    </source>
</evidence>
<accession>A0A1B7MLZ4</accession>
<dbReference type="Gene3D" id="1.20.1250.20">
    <property type="entry name" value="MFS general substrate transporter like domains"/>
    <property type="match status" value="1"/>
</dbReference>
<dbReference type="InterPro" id="IPR036259">
    <property type="entry name" value="MFS_trans_sf"/>
</dbReference>
<dbReference type="Pfam" id="PF00083">
    <property type="entry name" value="Sugar_tr"/>
    <property type="match status" value="1"/>
</dbReference>
<name>A0A1B7MLZ4_9AGAM</name>
<dbReference type="PANTHER" id="PTHR48022:SF75">
    <property type="entry name" value="GALACTOSE TRANSPORTER-RELATED"/>
    <property type="match status" value="1"/>
</dbReference>
<keyword evidence="3" id="KW-0762">Sugar transport</keyword>
<evidence type="ECO:0000256" key="2">
    <source>
        <dbReference type="ARBA" id="ARBA00010992"/>
    </source>
</evidence>
<dbReference type="OrthoDB" id="5141738at2759"/>
<dbReference type="AlphaFoldDB" id="A0A1B7MLZ4"/>
<dbReference type="Proteomes" id="UP000092154">
    <property type="component" value="Unassembled WGS sequence"/>
</dbReference>
<evidence type="ECO:0000256" key="6">
    <source>
        <dbReference type="ARBA" id="ARBA00023136"/>
    </source>
</evidence>
<keyword evidence="6 7" id="KW-0472">Membrane</keyword>
<evidence type="ECO:0000313" key="10">
    <source>
        <dbReference type="Proteomes" id="UP000092154"/>
    </source>
</evidence>
<protein>
    <submittedName>
        <fullName evidence="9">General substrate transporter</fullName>
    </submittedName>
</protein>
<comment type="subcellular location">
    <subcellularLocation>
        <location evidence="1">Membrane</location>
        <topology evidence="1">Multi-pass membrane protein</topology>
    </subcellularLocation>
</comment>
<dbReference type="PROSITE" id="PS50850">
    <property type="entry name" value="MFS"/>
    <property type="match status" value="1"/>
</dbReference>
<evidence type="ECO:0000256" key="7">
    <source>
        <dbReference type="SAM" id="Phobius"/>
    </source>
</evidence>
<dbReference type="GO" id="GO:0005886">
    <property type="term" value="C:plasma membrane"/>
    <property type="evidence" value="ECO:0007669"/>
    <property type="project" value="TreeGrafter"/>
</dbReference>
<evidence type="ECO:0000313" key="9">
    <source>
        <dbReference type="EMBL" id="OAX33648.1"/>
    </source>
</evidence>
<gene>
    <name evidence="9" type="ORF">K503DRAFT_851853</name>
</gene>
<dbReference type="STRING" id="1314800.A0A1B7MLZ4"/>
<feature type="domain" description="Major facilitator superfamily (MFS) profile" evidence="8">
    <location>
        <begin position="1"/>
        <end position="134"/>
    </location>
</feature>
<evidence type="ECO:0000256" key="1">
    <source>
        <dbReference type="ARBA" id="ARBA00004141"/>
    </source>
</evidence>
<keyword evidence="4 7" id="KW-0812">Transmembrane</keyword>
<dbReference type="EMBL" id="KV448732">
    <property type="protein sequence ID" value="OAX33648.1"/>
    <property type="molecule type" value="Genomic_DNA"/>
</dbReference>
<dbReference type="InterPro" id="IPR050360">
    <property type="entry name" value="MFS_Sugar_Transporters"/>
</dbReference>
<comment type="similarity">
    <text evidence="2">Belongs to the major facilitator superfamily. Sugar transporter (TC 2.A.1.1) family.</text>
</comment>
<dbReference type="SUPFAM" id="SSF103473">
    <property type="entry name" value="MFS general substrate transporter"/>
    <property type="match status" value="1"/>
</dbReference>
<evidence type="ECO:0000259" key="8">
    <source>
        <dbReference type="PROSITE" id="PS50850"/>
    </source>
</evidence>
<evidence type="ECO:0000256" key="5">
    <source>
        <dbReference type="ARBA" id="ARBA00022989"/>
    </source>
</evidence>
<feature type="transmembrane region" description="Helical" evidence="7">
    <location>
        <begin position="12"/>
        <end position="34"/>
    </location>
</feature>
<feature type="transmembrane region" description="Helical" evidence="7">
    <location>
        <begin position="113"/>
        <end position="131"/>
    </location>
</feature>
<proteinExistence type="inferred from homology"/>